<protein>
    <recommendedName>
        <fullName evidence="5">Transmembrane protein</fullName>
    </recommendedName>
</protein>
<sequence>MVATATHCPKRSCYFHGILLINIILHVCGYKFTMASLPQFSPGVIATAGKAGGSDDSILDADCAGEAKCSETANYWGFLRERQAILSKAKSSRTAFDTGDSDLPPFRIGADTYNGDGIEADDKAGGSLTGIWDWLRERQRGVVELAALNNAEDELFDLPERKNLKFAAGEGSVGHVNDHKGENSASISGSKADVRTHTEDATAGGKGAASINLEDTAAIAPTVREFPPIATNAFLIAAAQLMMATLVVGLIFYWIYGSKHQTRWAAGIPAVPGYQEARLLEDKTSTTRDLVQSDASDAPKIGRVEASPGCHAEVLERPVTVMSPSSFHATACKRVERRGGSDRDGTVLNSSISASSRSRPAGHAARPTQRLSDNGSNGGNSGGSDSSGDVGCSAVPEPSVAAEAACVSAEAAKEHRATTREVGEDVSDSSSDLHSERGCVSSTSAPIMPAAEASIPENGGAEDLHSCSISPLIQASSPTGRISVPRLQMMERPVVAAAQPPAALLQSPIRQFRYLSSGHLHEETSIIKNATPIMQQQQQKWHQQHWQQLQGSPVKRLLDAPWTPGAASAGASPVTSGRSSGDAACASIPDASISPYRGRLQASYDVQQLQVHQLQLQLTERHVMAMVETMMESFNSRMTEFVGVVSENTGAVQQLNNNMRRVISVKALEEQRNWVMACMQRGMVVMWISLVGASMRLGRLKDVAWTCSQDAPARAPEFGGTSVLSSTGWWGLRLTSWALGLPGWSKTPSGISGSGSGTGSSWSSWGWNQMASLLSPRLYPSFLKTALCYGQELGLQALGILLVVFLLHPLLRSMLSVNMRRSWRIDVPLILGGLWAVAGCVTIHCLGGYWTVWLAGWWIWCGVGYTMHMKELLSCWAKAAVAVLLVGMPVVIVGAAFVASALPVHDVVAGWLHVGLNLAGRVG</sequence>
<evidence type="ECO:0008006" key="5">
    <source>
        <dbReference type="Google" id="ProtNLM"/>
    </source>
</evidence>
<feature type="transmembrane region" description="Helical" evidence="2">
    <location>
        <begin position="793"/>
        <end position="811"/>
    </location>
</feature>
<feature type="region of interest" description="Disordered" evidence="1">
    <location>
        <begin position="562"/>
        <end position="584"/>
    </location>
</feature>
<accession>A0A8J4BV59</accession>
<keyword evidence="2" id="KW-0472">Membrane</keyword>
<feature type="region of interest" description="Disordered" evidence="1">
    <location>
        <begin position="172"/>
        <end position="207"/>
    </location>
</feature>
<feature type="transmembrane region" description="Helical" evidence="2">
    <location>
        <begin position="233"/>
        <end position="256"/>
    </location>
</feature>
<keyword evidence="2" id="KW-1133">Transmembrane helix</keyword>
<proteinExistence type="predicted"/>
<gene>
    <name evidence="3" type="ORF">Vretifemale_183</name>
</gene>
<dbReference type="EMBL" id="BNCP01000001">
    <property type="protein sequence ID" value="GIL69228.1"/>
    <property type="molecule type" value="Genomic_DNA"/>
</dbReference>
<feature type="compositionally biased region" description="Low complexity" evidence="1">
    <location>
        <begin position="383"/>
        <end position="395"/>
    </location>
</feature>
<feature type="transmembrane region" description="Helical" evidence="2">
    <location>
        <begin position="14"/>
        <end position="32"/>
    </location>
</feature>
<feature type="region of interest" description="Disordered" evidence="1">
    <location>
        <begin position="416"/>
        <end position="445"/>
    </location>
</feature>
<feature type="transmembrane region" description="Helical" evidence="2">
    <location>
        <begin position="879"/>
        <end position="902"/>
    </location>
</feature>
<dbReference type="AlphaFoldDB" id="A0A8J4BV59"/>
<dbReference type="OrthoDB" id="10443387at2759"/>
<evidence type="ECO:0000256" key="1">
    <source>
        <dbReference type="SAM" id="MobiDB-lite"/>
    </source>
</evidence>
<name>A0A8J4BV59_9CHLO</name>
<organism evidence="3 4">
    <name type="scientific">Volvox reticuliferus</name>
    <dbReference type="NCBI Taxonomy" id="1737510"/>
    <lineage>
        <taxon>Eukaryota</taxon>
        <taxon>Viridiplantae</taxon>
        <taxon>Chlorophyta</taxon>
        <taxon>core chlorophytes</taxon>
        <taxon>Chlorophyceae</taxon>
        <taxon>CS clade</taxon>
        <taxon>Chlamydomonadales</taxon>
        <taxon>Volvocaceae</taxon>
        <taxon>Volvox</taxon>
    </lineage>
</organism>
<keyword evidence="4" id="KW-1185">Reference proteome</keyword>
<feature type="compositionally biased region" description="Basic and acidic residues" evidence="1">
    <location>
        <begin position="334"/>
        <end position="345"/>
    </location>
</feature>
<feature type="compositionally biased region" description="Low complexity" evidence="1">
    <location>
        <begin position="350"/>
        <end position="359"/>
    </location>
</feature>
<dbReference type="Proteomes" id="UP000747110">
    <property type="component" value="Unassembled WGS sequence"/>
</dbReference>
<comment type="caution">
    <text evidence="3">The sequence shown here is derived from an EMBL/GenBank/DDBJ whole genome shotgun (WGS) entry which is preliminary data.</text>
</comment>
<evidence type="ECO:0000313" key="3">
    <source>
        <dbReference type="EMBL" id="GIL69228.1"/>
    </source>
</evidence>
<evidence type="ECO:0000313" key="4">
    <source>
        <dbReference type="Proteomes" id="UP000747110"/>
    </source>
</evidence>
<feature type="transmembrane region" description="Helical" evidence="2">
    <location>
        <begin position="850"/>
        <end position="867"/>
    </location>
</feature>
<evidence type="ECO:0000256" key="2">
    <source>
        <dbReference type="SAM" id="Phobius"/>
    </source>
</evidence>
<feature type="region of interest" description="Disordered" evidence="1">
    <location>
        <begin position="334"/>
        <end position="395"/>
    </location>
</feature>
<reference evidence="3" key="1">
    <citation type="journal article" date="2021" name="Proc. Natl. Acad. Sci. U.S.A.">
        <title>Three genomes in the algal genus Volvox reveal the fate of a haploid sex-determining region after a transition to homothallism.</title>
        <authorList>
            <person name="Yamamoto K."/>
            <person name="Hamaji T."/>
            <person name="Kawai-Toyooka H."/>
            <person name="Matsuzaki R."/>
            <person name="Takahashi F."/>
            <person name="Nishimura Y."/>
            <person name="Kawachi M."/>
            <person name="Noguchi H."/>
            <person name="Minakuchi Y."/>
            <person name="Umen J.G."/>
            <person name="Toyoda A."/>
            <person name="Nozaki H."/>
        </authorList>
    </citation>
    <scope>NUCLEOTIDE SEQUENCE</scope>
    <source>
        <strain evidence="3">NIES-3786</strain>
    </source>
</reference>
<keyword evidence="2" id="KW-0812">Transmembrane</keyword>